<evidence type="ECO:0000256" key="1">
    <source>
        <dbReference type="ARBA" id="ARBA00009024"/>
    </source>
</evidence>
<gene>
    <name evidence="3" type="ORF">SNE40_012472</name>
</gene>
<proteinExistence type="inferred from homology"/>
<feature type="transmembrane region" description="Helical" evidence="2">
    <location>
        <begin position="12"/>
        <end position="30"/>
    </location>
</feature>
<sequence>MGDWQHSILGCFDNMGICIITYFVPCYTFGKNSEQVGESCILCGLLYFIPVVDLVALVSVRGKVRQQSNIPGSCFGDLLAVIFCHPCALAQEAQELQGSGGYGMVRE</sequence>
<dbReference type="InterPro" id="IPR006461">
    <property type="entry name" value="PLAC_motif_containing"/>
</dbReference>
<feature type="transmembrane region" description="Helical" evidence="2">
    <location>
        <begin position="36"/>
        <end position="60"/>
    </location>
</feature>
<dbReference type="EMBL" id="JAZGQO010000008">
    <property type="protein sequence ID" value="KAK6180287.1"/>
    <property type="molecule type" value="Genomic_DNA"/>
</dbReference>
<keyword evidence="2" id="KW-0472">Membrane</keyword>
<dbReference type="NCBIfam" id="TIGR01571">
    <property type="entry name" value="A_thal_Cys_rich"/>
    <property type="match status" value="1"/>
</dbReference>
<reference evidence="3 4" key="1">
    <citation type="submission" date="2024-01" db="EMBL/GenBank/DDBJ databases">
        <title>The genome of the rayed Mediterranean limpet Patella caerulea (Linnaeus, 1758).</title>
        <authorList>
            <person name="Anh-Thu Weber A."/>
            <person name="Halstead-Nussloch G."/>
        </authorList>
    </citation>
    <scope>NUCLEOTIDE SEQUENCE [LARGE SCALE GENOMIC DNA]</scope>
    <source>
        <strain evidence="3">AATW-2023a</strain>
        <tissue evidence="3">Whole specimen</tissue>
    </source>
</reference>
<comment type="similarity">
    <text evidence="1">Belongs to the cornifelin family.</text>
</comment>
<comment type="caution">
    <text evidence="3">The sequence shown here is derived from an EMBL/GenBank/DDBJ whole genome shotgun (WGS) entry which is preliminary data.</text>
</comment>
<evidence type="ECO:0000256" key="2">
    <source>
        <dbReference type="SAM" id="Phobius"/>
    </source>
</evidence>
<evidence type="ECO:0000313" key="3">
    <source>
        <dbReference type="EMBL" id="KAK6180287.1"/>
    </source>
</evidence>
<keyword evidence="2" id="KW-0812">Transmembrane</keyword>
<evidence type="ECO:0000313" key="4">
    <source>
        <dbReference type="Proteomes" id="UP001347796"/>
    </source>
</evidence>
<name>A0AAN8JLS5_PATCE</name>
<dbReference type="AlphaFoldDB" id="A0AAN8JLS5"/>
<dbReference type="PANTHER" id="PTHR15907">
    <property type="entry name" value="DUF614 FAMILY PROTEIN-RELATED"/>
    <property type="match status" value="1"/>
</dbReference>
<keyword evidence="2" id="KW-1133">Transmembrane helix</keyword>
<protein>
    <submittedName>
        <fullName evidence="3">Uncharacterized protein</fullName>
    </submittedName>
</protein>
<dbReference type="Pfam" id="PF04749">
    <property type="entry name" value="PLAC8"/>
    <property type="match status" value="1"/>
</dbReference>
<accession>A0AAN8JLS5</accession>
<keyword evidence="4" id="KW-1185">Reference proteome</keyword>
<dbReference type="Proteomes" id="UP001347796">
    <property type="component" value="Unassembled WGS sequence"/>
</dbReference>
<organism evidence="3 4">
    <name type="scientific">Patella caerulea</name>
    <name type="common">Rayed Mediterranean limpet</name>
    <dbReference type="NCBI Taxonomy" id="87958"/>
    <lineage>
        <taxon>Eukaryota</taxon>
        <taxon>Metazoa</taxon>
        <taxon>Spiralia</taxon>
        <taxon>Lophotrochozoa</taxon>
        <taxon>Mollusca</taxon>
        <taxon>Gastropoda</taxon>
        <taxon>Patellogastropoda</taxon>
        <taxon>Patelloidea</taxon>
        <taxon>Patellidae</taxon>
        <taxon>Patella</taxon>
    </lineage>
</organism>